<dbReference type="Pfam" id="PF05949">
    <property type="entry name" value="DUF881"/>
    <property type="match status" value="1"/>
</dbReference>
<protein>
    <recommendedName>
        <fullName evidence="5">DUF881 domain-containing protein</fullName>
    </recommendedName>
</protein>
<dbReference type="KEGG" id="fri:FraEuI1c_0081"/>
<feature type="chain" id="PRO_5039513764" description="DUF881 domain-containing protein" evidence="2">
    <location>
        <begin position="20"/>
        <end position="258"/>
    </location>
</feature>
<evidence type="ECO:0008006" key="5">
    <source>
        <dbReference type="Google" id="ProtNLM"/>
    </source>
</evidence>
<dbReference type="FunCoup" id="E3J3G7">
    <property type="interactions" value="1"/>
</dbReference>
<sequence precursor="true">MAAALAGLLLVLGWGSAGGARPPAGSALAGEHRALAGVVAADQAGVDRSRDRLAQVRAALASPGPLAAPDPAGASRVPLAAGCTSADGSAGPPDCAGQAALLAQVGLTPVRGTAVVVSLDDTPRGRRAGPWPSGVRAPVADDLVVHQQDVQAVVNALWTGGARAMTLMGRRVTARTAVRCVGNTLLLEGNVYSPPFVVAAIGDPARLTAALDADPGVVLYREYVDAYDLGYHVETKANMTFPAATEPPTAVYATPLRD</sequence>
<dbReference type="HOGENOM" id="CLU_040273_2_0_11"/>
<reference evidence="3 4" key="1">
    <citation type="submission" date="2010-10" db="EMBL/GenBank/DDBJ databases">
        <title>Complete sequence of Frankia sp. EuI1c.</title>
        <authorList>
            <consortium name="US DOE Joint Genome Institute"/>
            <person name="Lucas S."/>
            <person name="Copeland A."/>
            <person name="Lapidus A."/>
            <person name="Cheng J.-F."/>
            <person name="Bruce D."/>
            <person name="Goodwin L."/>
            <person name="Pitluck S."/>
            <person name="Chertkov O."/>
            <person name="Detter J.C."/>
            <person name="Han C."/>
            <person name="Tapia R."/>
            <person name="Land M."/>
            <person name="Hauser L."/>
            <person name="Jeffries C."/>
            <person name="Kyrpides N."/>
            <person name="Ivanova N."/>
            <person name="Mikhailova N."/>
            <person name="Beauchemin N."/>
            <person name="Sen A."/>
            <person name="Sur S.A."/>
            <person name="Gtari M."/>
            <person name="Wall L."/>
            <person name="Tisa L."/>
            <person name="Woyke T."/>
        </authorList>
    </citation>
    <scope>NUCLEOTIDE SEQUENCE [LARGE SCALE GENOMIC DNA]</scope>
    <source>
        <strain evidence="4">DSM 45817 / CECT 9037 / EuI1c</strain>
    </source>
</reference>
<evidence type="ECO:0000256" key="2">
    <source>
        <dbReference type="SAM" id="SignalP"/>
    </source>
</evidence>
<dbReference type="GO" id="GO:0005886">
    <property type="term" value="C:plasma membrane"/>
    <property type="evidence" value="ECO:0007669"/>
    <property type="project" value="TreeGrafter"/>
</dbReference>
<dbReference type="eggNOG" id="COG3879">
    <property type="taxonomic scope" value="Bacteria"/>
</dbReference>
<organism evidence="3 4">
    <name type="scientific">Pseudofrankia inefficax (strain DSM 45817 / CECT 9037 / DDB 130130 / EuI1c)</name>
    <name type="common">Frankia inefficax</name>
    <dbReference type="NCBI Taxonomy" id="298654"/>
    <lineage>
        <taxon>Bacteria</taxon>
        <taxon>Bacillati</taxon>
        <taxon>Actinomycetota</taxon>
        <taxon>Actinomycetes</taxon>
        <taxon>Frankiales</taxon>
        <taxon>Frankiaceae</taxon>
        <taxon>Pseudofrankia</taxon>
    </lineage>
</organism>
<dbReference type="PANTHER" id="PTHR37313:SF4">
    <property type="entry name" value="CONSERVED MEMBRANE PROTEIN-RELATED"/>
    <property type="match status" value="1"/>
</dbReference>
<evidence type="ECO:0000256" key="1">
    <source>
        <dbReference type="ARBA" id="ARBA00009108"/>
    </source>
</evidence>
<dbReference type="Proteomes" id="UP000002484">
    <property type="component" value="Chromosome"/>
</dbReference>
<dbReference type="AlphaFoldDB" id="E3J3G7"/>
<gene>
    <name evidence="3" type="ordered locus">FraEuI1c_0081</name>
</gene>
<comment type="similarity">
    <text evidence="1">Belongs to the UPF0749 family.</text>
</comment>
<accession>E3J3G7</accession>
<dbReference type="InterPro" id="IPR010273">
    <property type="entry name" value="DUF881"/>
</dbReference>
<dbReference type="STRING" id="298654.FraEuI1c_0081"/>
<evidence type="ECO:0000313" key="4">
    <source>
        <dbReference type="Proteomes" id="UP000002484"/>
    </source>
</evidence>
<dbReference type="InParanoid" id="E3J3G7"/>
<proteinExistence type="inferred from homology"/>
<dbReference type="EMBL" id="CP002299">
    <property type="protein sequence ID" value="ADP78169.1"/>
    <property type="molecule type" value="Genomic_DNA"/>
</dbReference>
<feature type="signal peptide" evidence="2">
    <location>
        <begin position="1"/>
        <end position="19"/>
    </location>
</feature>
<evidence type="ECO:0000313" key="3">
    <source>
        <dbReference type="EMBL" id="ADP78169.1"/>
    </source>
</evidence>
<keyword evidence="2" id="KW-0732">Signal</keyword>
<dbReference type="PANTHER" id="PTHR37313">
    <property type="entry name" value="UPF0749 PROTEIN RV1825"/>
    <property type="match status" value="1"/>
</dbReference>
<keyword evidence="4" id="KW-1185">Reference proteome</keyword>
<dbReference type="Gene3D" id="3.30.70.1880">
    <property type="entry name" value="Protein of unknown function DUF881"/>
    <property type="match status" value="1"/>
</dbReference>
<name>E3J3G7_PSEI1</name>